<keyword evidence="2" id="KW-1185">Reference proteome</keyword>
<proteinExistence type="predicted"/>
<dbReference type="RefSeq" id="XP_068360851.1">
    <property type="nucleotide sequence ID" value="XM_068503484.1"/>
</dbReference>
<dbReference type="Proteomes" id="UP000179807">
    <property type="component" value="Unassembled WGS sequence"/>
</dbReference>
<dbReference type="GeneID" id="94838188"/>
<dbReference type="VEuPathDB" id="TrichDB:TRFO_23984"/>
<dbReference type="EMBL" id="MLAK01000688">
    <property type="protein sequence ID" value="OHT07715.1"/>
    <property type="molecule type" value="Genomic_DNA"/>
</dbReference>
<accession>A0A1J4K923</accession>
<evidence type="ECO:0000313" key="1">
    <source>
        <dbReference type="EMBL" id="OHT07715.1"/>
    </source>
</evidence>
<dbReference type="AlphaFoldDB" id="A0A1J4K923"/>
<protein>
    <submittedName>
        <fullName evidence="1">Uncharacterized protein</fullName>
    </submittedName>
</protein>
<name>A0A1J4K923_9EUKA</name>
<reference evidence="1" key="1">
    <citation type="submission" date="2016-10" db="EMBL/GenBank/DDBJ databases">
        <authorList>
            <person name="Benchimol M."/>
            <person name="Almeida L.G."/>
            <person name="Vasconcelos A.T."/>
            <person name="Perreira-Neves A."/>
            <person name="Rosa I.A."/>
            <person name="Tasca T."/>
            <person name="Bogo M.R."/>
            <person name="de Souza W."/>
        </authorList>
    </citation>
    <scope>NUCLEOTIDE SEQUENCE [LARGE SCALE GENOMIC DNA]</scope>
    <source>
        <strain evidence="1">K</strain>
    </source>
</reference>
<gene>
    <name evidence="1" type="ORF">TRFO_23984</name>
</gene>
<comment type="caution">
    <text evidence="1">The sequence shown here is derived from an EMBL/GenBank/DDBJ whole genome shotgun (WGS) entry which is preliminary data.</text>
</comment>
<dbReference type="OrthoDB" id="10650136at2759"/>
<evidence type="ECO:0000313" key="2">
    <source>
        <dbReference type="Proteomes" id="UP000179807"/>
    </source>
</evidence>
<organism evidence="1 2">
    <name type="scientific">Tritrichomonas foetus</name>
    <dbReference type="NCBI Taxonomy" id="1144522"/>
    <lineage>
        <taxon>Eukaryota</taxon>
        <taxon>Metamonada</taxon>
        <taxon>Parabasalia</taxon>
        <taxon>Tritrichomonadida</taxon>
        <taxon>Tritrichomonadidae</taxon>
        <taxon>Tritrichomonas</taxon>
    </lineage>
</organism>
<sequence>MDESHTQQLSRQISIDLQFFKASPLLSFEKDKVLQTFPMKKGRESLFTGGDSSKYLDRHPQLCAPDPSTQNVFRGTIPITFDSIKLFDVPTESNQSFFIEIQVSKSPLINGWFLISDDYKVFFNESDNSAEPLPKGETISITDRRYLKVGGLDKKFFFCSNNSNKSESKGKKLNQDIINLFEKYAGKKRCLSYEFLAKSILISGKYPTLCSSTLSFYRTIVENPQFLFIYSLTSPAKQNQNNEDDENEFKIQNDFIADDFHSWIEAAGHYLKTMFPVMAFQYFSSLKRLSYAFRDDKDHFLTQLVLCVLQDDQNVIKKLDNFTSFLDTYEMILNQISELEFSPLSQFLLSTLLVEAKRAHPESRSHYIVFGRIFKLLLSRIIDENVIHIEKLDRVAQLCNFTDQVPQNISESFIQIIDEITEFKGKLYLKKSAFTSFTSVSAIIRRVFNNPEQFLDIIQSFDFAQLLEQYRQKLQ</sequence>